<comment type="similarity">
    <text evidence="1">Belongs to the enoyl-CoA hydratase/isomerase family.</text>
</comment>
<name>A0A848I428_9BURK</name>
<dbReference type="InterPro" id="IPR029045">
    <property type="entry name" value="ClpP/crotonase-like_dom_sf"/>
</dbReference>
<sequence length="99" mass="10342">MSDNVKDTLVSDAYSSLLSIAPAKGVLRVTLNRREKLNALDASGHNELARAWRDCSKPTVSTIHGSVVGAGLVAALLADISVASQAASLLDDPSNQARQ</sequence>
<comment type="caution">
    <text evidence="2">The sequence shown here is derived from an EMBL/GenBank/DDBJ whole genome shotgun (WGS) entry which is preliminary data.</text>
</comment>
<evidence type="ECO:0000313" key="2">
    <source>
        <dbReference type="EMBL" id="NML97087.1"/>
    </source>
</evidence>
<evidence type="ECO:0008006" key="4">
    <source>
        <dbReference type="Google" id="ProtNLM"/>
    </source>
</evidence>
<protein>
    <recommendedName>
        <fullName evidence="4">Enoyl-CoA hydratase</fullName>
    </recommendedName>
</protein>
<dbReference type="RefSeq" id="WP_169484055.1">
    <property type="nucleotide sequence ID" value="NZ_JABBGJ010000003.1"/>
</dbReference>
<evidence type="ECO:0000313" key="3">
    <source>
        <dbReference type="Proteomes" id="UP000544134"/>
    </source>
</evidence>
<evidence type="ECO:0000256" key="1">
    <source>
        <dbReference type="RuleBase" id="RU003707"/>
    </source>
</evidence>
<dbReference type="InterPro" id="IPR001753">
    <property type="entry name" value="Enoyl-CoA_hydra/iso"/>
</dbReference>
<dbReference type="Pfam" id="PF00378">
    <property type="entry name" value="ECH_1"/>
    <property type="match status" value="1"/>
</dbReference>
<keyword evidence="3" id="KW-1185">Reference proteome</keyword>
<reference evidence="2 3" key="1">
    <citation type="submission" date="2020-04" db="EMBL/GenBank/DDBJ databases">
        <title>Paraburkholderia sp. RP-4-7 isolated from soil.</title>
        <authorList>
            <person name="Dahal R.H."/>
        </authorList>
    </citation>
    <scope>NUCLEOTIDE SEQUENCE [LARGE SCALE GENOMIC DNA]</scope>
    <source>
        <strain evidence="2 3">RP-4-7</strain>
    </source>
</reference>
<dbReference type="GO" id="GO:0003824">
    <property type="term" value="F:catalytic activity"/>
    <property type="evidence" value="ECO:0007669"/>
    <property type="project" value="InterPro"/>
</dbReference>
<dbReference type="SUPFAM" id="SSF52096">
    <property type="entry name" value="ClpP/crotonase"/>
    <property type="match status" value="1"/>
</dbReference>
<proteinExistence type="inferred from homology"/>
<dbReference type="EMBL" id="JABBGJ010000003">
    <property type="protein sequence ID" value="NML97087.1"/>
    <property type="molecule type" value="Genomic_DNA"/>
</dbReference>
<organism evidence="2 3">
    <name type="scientific">Paraburkholderia polaris</name>
    <dbReference type="NCBI Taxonomy" id="2728848"/>
    <lineage>
        <taxon>Bacteria</taxon>
        <taxon>Pseudomonadati</taxon>
        <taxon>Pseudomonadota</taxon>
        <taxon>Betaproteobacteria</taxon>
        <taxon>Burkholderiales</taxon>
        <taxon>Burkholderiaceae</taxon>
        <taxon>Paraburkholderia</taxon>
    </lineage>
</organism>
<gene>
    <name evidence="2" type="ORF">HHL24_03815</name>
</gene>
<accession>A0A848I428</accession>
<dbReference type="InterPro" id="IPR018376">
    <property type="entry name" value="Enoyl-CoA_hyd/isom_CS"/>
</dbReference>
<dbReference type="PROSITE" id="PS00166">
    <property type="entry name" value="ENOYL_COA_HYDRATASE"/>
    <property type="match status" value="1"/>
</dbReference>
<dbReference type="Proteomes" id="UP000544134">
    <property type="component" value="Unassembled WGS sequence"/>
</dbReference>
<dbReference type="AlphaFoldDB" id="A0A848I428"/>
<dbReference type="Gene3D" id="3.90.226.10">
    <property type="entry name" value="2-enoyl-CoA Hydratase, Chain A, domain 1"/>
    <property type="match status" value="2"/>
</dbReference>